<dbReference type="PROSITE" id="PS50119">
    <property type="entry name" value="ZF_BBOX"/>
    <property type="match status" value="1"/>
</dbReference>
<dbReference type="SUPFAM" id="SSF57903">
    <property type="entry name" value="FYVE/PHD zinc finger"/>
    <property type="match status" value="1"/>
</dbReference>
<dbReference type="EMBL" id="CAJPWZ010002914">
    <property type="protein sequence ID" value="CAG2247777.1"/>
    <property type="molecule type" value="Genomic_DNA"/>
</dbReference>
<dbReference type="InterPro" id="IPR011011">
    <property type="entry name" value="Znf_FYVE_PHD"/>
</dbReference>
<dbReference type="InterPro" id="IPR000315">
    <property type="entry name" value="Znf_B-box"/>
</dbReference>
<name>A0A8S3UV83_MYTED</name>
<proteinExistence type="predicted"/>
<keyword evidence="5" id="KW-1185">Reference proteome</keyword>
<dbReference type="Proteomes" id="UP000683360">
    <property type="component" value="Unassembled WGS sequence"/>
</dbReference>
<dbReference type="InterPro" id="IPR047153">
    <property type="entry name" value="TRIM45/56/19-like"/>
</dbReference>
<accession>A0A8S3UV83</accession>
<keyword evidence="1" id="KW-0479">Metal-binding</keyword>
<evidence type="ECO:0000313" key="5">
    <source>
        <dbReference type="Proteomes" id="UP000683360"/>
    </source>
</evidence>
<evidence type="ECO:0000259" key="3">
    <source>
        <dbReference type="PROSITE" id="PS50119"/>
    </source>
</evidence>
<organism evidence="4 5">
    <name type="scientific">Mytilus edulis</name>
    <name type="common">Blue mussel</name>
    <dbReference type="NCBI Taxonomy" id="6550"/>
    <lineage>
        <taxon>Eukaryota</taxon>
        <taxon>Metazoa</taxon>
        <taxon>Spiralia</taxon>
        <taxon>Lophotrochozoa</taxon>
        <taxon>Mollusca</taxon>
        <taxon>Bivalvia</taxon>
        <taxon>Autobranchia</taxon>
        <taxon>Pteriomorphia</taxon>
        <taxon>Mytilida</taxon>
        <taxon>Mytiloidea</taxon>
        <taxon>Mytilidae</taxon>
        <taxon>Mytilinae</taxon>
        <taxon>Mytilus</taxon>
    </lineage>
</organism>
<feature type="domain" description="B box-type" evidence="3">
    <location>
        <begin position="3"/>
        <end position="53"/>
    </location>
</feature>
<dbReference type="OrthoDB" id="6115896at2759"/>
<sequence>MATSISVCVVCDLQHQTTQSTHWCIECEEPLCSNCKQHHNVLKATRIHKTIPFTDYQLLPSVVTDIKNKIVFITMRSFNFTVKKHESPICIKCVKDHGKCGEILSLDEIVRDIKTTESFVDLEQSLDDLSTNIIQIRKDRESNLERIKDQKKKITEQVSYIKKQVIQHVNKLEEQFIKELDQIEFIAATRYILVCLYCKIKQSK</sequence>
<dbReference type="GO" id="GO:0008270">
    <property type="term" value="F:zinc ion binding"/>
    <property type="evidence" value="ECO:0007669"/>
    <property type="project" value="UniProtKB-KW"/>
</dbReference>
<protein>
    <recommendedName>
        <fullName evidence="3">B box-type domain-containing protein</fullName>
    </recommendedName>
</protein>
<evidence type="ECO:0000313" key="4">
    <source>
        <dbReference type="EMBL" id="CAG2247777.1"/>
    </source>
</evidence>
<keyword evidence="1" id="KW-0863">Zinc-finger</keyword>
<dbReference type="Gene3D" id="3.30.160.60">
    <property type="entry name" value="Classic Zinc Finger"/>
    <property type="match status" value="1"/>
</dbReference>
<dbReference type="PANTHER" id="PTHR25462:SF296">
    <property type="entry name" value="MEIOTIC P26, ISOFORM F"/>
    <property type="match status" value="1"/>
</dbReference>
<dbReference type="AlphaFoldDB" id="A0A8S3UV83"/>
<feature type="coiled-coil region" evidence="2">
    <location>
        <begin position="137"/>
        <end position="164"/>
    </location>
</feature>
<evidence type="ECO:0000256" key="1">
    <source>
        <dbReference type="PROSITE-ProRule" id="PRU00024"/>
    </source>
</evidence>
<evidence type="ECO:0000256" key="2">
    <source>
        <dbReference type="SAM" id="Coils"/>
    </source>
</evidence>
<keyword evidence="1" id="KW-0862">Zinc</keyword>
<gene>
    <name evidence="4" type="ORF">MEDL_59664</name>
</gene>
<keyword evidence="2" id="KW-0175">Coiled coil</keyword>
<dbReference type="PANTHER" id="PTHR25462">
    <property type="entry name" value="BONUS, ISOFORM C-RELATED"/>
    <property type="match status" value="1"/>
</dbReference>
<reference evidence="4" key="1">
    <citation type="submission" date="2021-03" db="EMBL/GenBank/DDBJ databases">
        <authorList>
            <person name="Bekaert M."/>
        </authorList>
    </citation>
    <scope>NUCLEOTIDE SEQUENCE</scope>
</reference>
<comment type="caution">
    <text evidence="4">The sequence shown here is derived from an EMBL/GenBank/DDBJ whole genome shotgun (WGS) entry which is preliminary data.</text>
</comment>